<evidence type="ECO:0000313" key="3">
    <source>
        <dbReference type="EMBL" id="KKR13066.1"/>
    </source>
</evidence>
<dbReference type="GO" id="GO:0009394">
    <property type="term" value="P:2'-deoxyribonucleotide metabolic process"/>
    <property type="evidence" value="ECO:0007669"/>
    <property type="project" value="InterPro"/>
</dbReference>
<dbReference type="Pfam" id="PF22569">
    <property type="entry name" value="DCD_C"/>
    <property type="match status" value="1"/>
</dbReference>
<evidence type="ECO:0000313" key="4">
    <source>
        <dbReference type="Proteomes" id="UP000034665"/>
    </source>
</evidence>
<dbReference type="GO" id="GO:0008829">
    <property type="term" value="F:dCTP deaminase activity"/>
    <property type="evidence" value="ECO:0007669"/>
    <property type="project" value="InterPro"/>
</dbReference>
<sequence length="370" mass="42262">MREYGALTDRLMAQLIEGGFIKNALLENINPSSMDLTLTSEIYRVDGIFQPMFGEKIRKLLKRVGARKHDFLYPLERGVTYLARLNEVFNLPSSIYAYCNPKSSTGRIDLHVRVLADGSPRYDTLAPAGYSGEVWIAMSPKSFPVLLEPGEKLSQVRFFNFDTRFNELELQLRMGLWGLLFDQHTGKQIEHRDLKITDNDGSIILTLDMECDPIGYKCVGVNRVFEFAKRNFYEADAFFEKITREEISRNGYLTLQRGDFYILSTLEAVRITPQLACEMQPVDAKTGEMRSHYAGFIDPGWGWGRDGKGVGRTLTLEVRPFENLIVRHGQPIGKIGFERLVECPQKLYDEMGTSNYVDQNGPRLSKHFKS</sequence>
<evidence type="ECO:0000259" key="1">
    <source>
        <dbReference type="Pfam" id="PF06559"/>
    </source>
</evidence>
<dbReference type="STRING" id="1619013.UT41_C0001G0610"/>
<protein>
    <submittedName>
        <fullName evidence="3">Deoxycytidine deaminase</fullName>
    </submittedName>
</protein>
<dbReference type="Pfam" id="PF06559">
    <property type="entry name" value="DCD_N"/>
    <property type="match status" value="1"/>
</dbReference>
<feature type="domain" description="2'-deoxycytidine 5'-triphosphate deaminase C-terminal" evidence="2">
    <location>
        <begin position="201"/>
        <end position="368"/>
    </location>
</feature>
<dbReference type="Gene3D" id="2.70.40.10">
    <property type="match status" value="2"/>
</dbReference>
<dbReference type="PANTHER" id="PTHR42680:SF3">
    <property type="entry name" value="DCTP DEAMINASE"/>
    <property type="match status" value="1"/>
</dbReference>
<reference evidence="3 4" key="1">
    <citation type="journal article" date="2015" name="Nature">
        <title>rRNA introns, odd ribosomes, and small enigmatic genomes across a large radiation of phyla.</title>
        <authorList>
            <person name="Brown C.T."/>
            <person name="Hug L.A."/>
            <person name="Thomas B.C."/>
            <person name="Sharon I."/>
            <person name="Castelle C.J."/>
            <person name="Singh A."/>
            <person name="Wilkins M.J."/>
            <person name="Williams K.H."/>
            <person name="Banfield J.F."/>
        </authorList>
    </citation>
    <scope>NUCLEOTIDE SEQUENCE [LARGE SCALE GENOMIC DNA]</scope>
</reference>
<dbReference type="Proteomes" id="UP000034665">
    <property type="component" value="Unassembled WGS sequence"/>
</dbReference>
<dbReference type="SUPFAM" id="SSF51283">
    <property type="entry name" value="dUTPase-like"/>
    <property type="match status" value="2"/>
</dbReference>
<dbReference type="InterPro" id="IPR010550">
    <property type="entry name" value="DCD_N"/>
</dbReference>
<accession>A0A0G0NJQ7</accession>
<dbReference type="InterPro" id="IPR053811">
    <property type="entry name" value="DCD_C"/>
</dbReference>
<name>A0A0G0NJQ7_9BACT</name>
<dbReference type="PANTHER" id="PTHR42680">
    <property type="entry name" value="DCTP DEAMINASE"/>
    <property type="match status" value="1"/>
</dbReference>
<proteinExistence type="predicted"/>
<feature type="domain" description="2'-deoxycytidine 5'-triphosphate deaminase N-terminal" evidence="1">
    <location>
        <begin position="5"/>
        <end position="159"/>
    </location>
</feature>
<organism evidence="3 4">
    <name type="scientific">Candidatus Wolfebacteria bacterium GW2011_GWC2_39_22</name>
    <dbReference type="NCBI Taxonomy" id="1619013"/>
    <lineage>
        <taxon>Bacteria</taxon>
        <taxon>Candidatus Wolfeibacteriota</taxon>
    </lineage>
</organism>
<dbReference type="EMBL" id="LBWR01000001">
    <property type="protein sequence ID" value="KKR13066.1"/>
    <property type="molecule type" value="Genomic_DNA"/>
</dbReference>
<gene>
    <name evidence="3" type="ORF">UT41_C0001G0610</name>
</gene>
<dbReference type="AlphaFoldDB" id="A0A0G0NJQ7"/>
<comment type="caution">
    <text evidence="3">The sequence shown here is derived from an EMBL/GenBank/DDBJ whole genome shotgun (WGS) entry which is preliminary data.</text>
</comment>
<dbReference type="InterPro" id="IPR036157">
    <property type="entry name" value="dUTPase-like_sf"/>
</dbReference>
<evidence type="ECO:0000259" key="2">
    <source>
        <dbReference type="Pfam" id="PF22569"/>
    </source>
</evidence>